<feature type="binding site" evidence="9">
    <location>
        <position position="99"/>
    </location>
    <ligand>
        <name>L-glutamine</name>
        <dbReference type="ChEBI" id="CHEBI:58359"/>
    </ligand>
</feature>
<dbReference type="Pfam" id="PF00733">
    <property type="entry name" value="Asn_synthase"/>
    <property type="match status" value="1"/>
</dbReference>
<feature type="domain" description="Glutamine amidotransferase type-2" evidence="11">
    <location>
        <begin position="2"/>
        <end position="212"/>
    </location>
</feature>
<keyword evidence="8" id="KW-0061">Asparagine biosynthesis</keyword>
<evidence type="ECO:0000313" key="12">
    <source>
        <dbReference type="EMBL" id="MBB3047830.1"/>
    </source>
</evidence>
<dbReference type="RefSeq" id="WP_183410588.1">
    <property type="nucleotide sequence ID" value="NZ_JACHWY010000002.1"/>
</dbReference>
<dbReference type="Pfam" id="PF13537">
    <property type="entry name" value="GATase_7"/>
    <property type="match status" value="1"/>
</dbReference>
<dbReference type="CDD" id="cd01991">
    <property type="entry name" value="Asn_synthase_B_C"/>
    <property type="match status" value="1"/>
</dbReference>
<feature type="binding site" evidence="9">
    <location>
        <begin position="360"/>
        <end position="361"/>
    </location>
    <ligand>
        <name>ATP</name>
        <dbReference type="ChEBI" id="CHEBI:30616"/>
    </ligand>
</feature>
<evidence type="ECO:0000259" key="11">
    <source>
        <dbReference type="PROSITE" id="PS51278"/>
    </source>
</evidence>
<dbReference type="CDD" id="cd00712">
    <property type="entry name" value="AsnB"/>
    <property type="match status" value="1"/>
</dbReference>
<protein>
    <recommendedName>
        <fullName evidence="3">asparagine synthase (glutamine-hydrolyzing)</fullName>
        <ecNumber evidence="3">6.3.5.4</ecNumber>
    </recommendedName>
</protein>
<dbReference type="GO" id="GO:0004066">
    <property type="term" value="F:asparagine synthase (glutamine-hydrolyzing) activity"/>
    <property type="evidence" value="ECO:0007669"/>
    <property type="project" value="UniProtKB-EC"/>
</dbReference>
<dbReference type="SUPFAM" id="SSF52402">
    <property type="entry name" value="Adenine nucleotide alpha hydrolases-like"/>
    <property type="match status" value="1"/>
</dbReference>
<comment type="catalytic activity">
    <reaction evidence="7">
        <text>L-aspartate + L-glutamine + ATP + H2O = L-asparagine + L-glutamate + AMP + diphosphate + H(+)</text>
        <dbReference type="Rhea" id="RHEA:12228"/>
        <dbReference type="ChEBI" id="CHEBI:15377"/>
        <dbReference type="ChEBI" id="CHEBI:15378"/>
        <dbReference type="ChEBI" id="CHEBI:29985"/>
        <dbReference type="ChEBI" id="CHEBI:29991"/>
        <dbReference type="ChEBI" id="CHEBI:30616"/>
        <dbReference type="ChEBI" id="CHEBI:33019"/>
        <dbReference type="ChEBI" id="CHEBI:58048"/>
        <dbReference type="ChEBI" id="CHEBI:58359"/>
        <dbReference type="ChEBI" id="CHEBI:456215"/>
        <dbReference type="EC" id="6.3.5.4"/>
    </reaction>
</comment>
<dbReference type="PROSITE" id="PS51278">
    <property type="entry name" value="GATASE_TYPE_2"/>
    <property type="match status" value="1"/>
</dbReference>
<dbReference type="AlphaFoldDB" id="A0A7W4W5J0"/>
<evidence type="ECO:0000256" key="10">
    <source>
        <dbReference type="PIRSR" id="PIRSR001589-3"/>
    </source>
</evidence>
<evidence type="ECO:0000256" key="2">
    <source>
        <dbReference type="ARBA" id="ARBA00005752"/>
    </source>
</evidence>
<comment type="caution">
    <text evidence="12">The sequence shown here is derived from an EMBL/GenBank/DDBJ whole genome shotgun (WGS) entry which is preliminary data.</text>
</comment>
<evidence type="ECO:0000256" key="6">
    <source>
        <dbReference type="ARBA" id="ARBA00022962"/>
    </source>
</evidence>
<evidence type="ECO:0000256" key="1">
    <source>
        <dbReference type="ARBA" id="ARBA00005187"/>
    </source>
</evidence>
<keyword evidence="5 9" id="KW-0067">ATP-binding</keyword>
<dbReference type="InterPro" id="IPR033738">
    <property type="entry name" value="AsnB_N"/>
</dbReference>
<evidence type="ECO:0000256" key="5">
    <source>
        <dbReference type="ARBA" id="ARBA00022840"/>
    </source>
</evidence>
<reference evidence="12 13" key="1">
    <citation type="submission" date="2020-08" db="EMBL/GenBank/DDBJ databases">
        <title>Genomic Encyclopedia of Type Strains, Phase III (KMG-III): the genomes of soil and plant-associated and newly described type strains.</title>
        <authorList>
            <person name="Whitman W."/>
        </authorList>
    </citation>
    <scope>NUCLEOTIDE SEQUENCE [LARGE SCALE GENOMIC DNA]</scope>
    <source>
        <strain evidence="12 13">CECT 8654</strain>
    </source>
</reference>
<keyword evidence="8" id="KW-0028">Amino-acid biosynthesis</keyword>
<dbReference type="InterPro" id="IPR017932">
    <property type="entry name" value="GATase_2_dom"/>
</dbReference>
<dbReference type="InterPro" id="IPR029055">
    <property type="entry name" value="Ntn_hydrolases_N"/>
</dbReference>
<dbReference type="InterPro" id="IPR006426">
    <property type="entry name" value="Asn_synth_AEB"/>
</dbReference>
<dbReference type="SUPFAM" id="SSF56235">
    <property type="entry name" value="N-terminal nucleophile aminohydrolases (Ntn hydrolases)"/>
    <property type="match status" value="1"/>
</dbReference>
<keyword evidence="6 8" id="KW-0315">Glutamine amidotransferase</keyword>
<dbReference type="InterPro" id="IPR051786">
    <property type="entry name" value="ASN_synthetase/amidase"/>
</dbReference>
<evidence type="ECO:0000256" key="9">
    <source>
        <dbReference type="PIRSR" id="PIRSR001589-2"/>
    </source>
</evidence>
<proteinExistence type="inferred from homology"/>
<evidence type="ECO:0000256" key="8">
    <source>
        <dbReference type="PIRSR" id="PIRSR001589-1"/>
    </source>
</evidence>
<keyword evidence="4 9" id="KW-0547">Nucleotide-binding</keyword>
<comment type="similarity">
    <text evidence="2">Belongs to the asparagine synthetase family.</text>
</comment>
<sequence length="646" mass="73940">MCGIAGIFGTSGQRVEPVDVVAMCDALRSRGPDDDGYYINNDIGLGMRRLSIIDLETGNQPIFNEDRSIVVVLNGEIYNYRSLKQSLIKKKHSFYTESDTEVIVHLYEEYGDQCVHQLRGMFAFALWDNNRRKLLLARDRLGIKPLFYGHFHGHFVFGSELKSILQLPWVERQLDWNAVAHLFTFLTTPRAQSILSGINKLEAGHMLTVESNRLPVVTRYWDVEFEPDYDRSEDSFVEELRARLEESVRLRLICDVPFGAFLSGGIDSSSVVATMARQCSQPIKTFSVGFSEQAFNELAHARKVAEAFGTDHHELILEPDVINVLDDIVWDLDEPFGDSSAIPTYMVSKLASQHVKVVQSGDGGDELFAGYDRYCVEQRERRYRYIPGMVRSLMGVVGAQLSEGTRGRNFLKHIALNGPDRYLDAGTLFAKDSQHSLFHHSAAEAVLQADPWKDMLESLPDDEVHWLSALQYLDIKNYLSLDILTKVDRMSMANSLEVRVPLLDHKFVEFAATIPPEFRLHKGNTKHIFKRAMRGILPEDIIDRPKQGFAIPLGEWFRRDLSSFVRDLLLSHTSQSRNIFNADYIERLLSMHGQGRPLDQQLWTLISFELWCRRFLDSPLFPAVDHKPLRRNWQSKIHKSAMPRVH</sequence>
<organism evidence="12 13">
    <name type="scientific">Litorivivens lipolytica</name>
    <dbReference type="NCBI Taxonomy" id="1524264"/>
    <lineage>
        <taxon>Bacteria</taxon>
        <taxon>Pseudomonadati</taxon>
        <taxon>Pseudomonadota</taxon>
        <taxon>Gammaproteobacteria</taxon>
        <taxon>Litorivivens</taxon>
    </lineage>
</organism>
<dbReference type="PANTHER" id="PTHR43284">
    <property type="entry name" value="ASPARAGINE SYNTHETASE (GLUTAMINE-HYDROLYZING)"/>
    <property type="match status" value="1"/>
</dbReference>
<dbReference type="PANTHER" id="PTHR43284:SF1">
    <property type="entry name" value="ASPARAGINE SYNTHETASE"/>
    <property type="match status" value="1"/>
</dbReference>
<feature type="site" description="Important for beta-aspartyl-AMP intermediate formation" evidence="10">
    <location>
        <position position="362"/>
    </location>
</feature>
<dbReference type="InterPro" id="IPR001962">
    <property type="entry name" value="Asn_synthase"/>
</dbReference>
<feature type="binding site" evidence="9">
    <location>
        <position position="288"/>
    </location>
    <ligand>
        <name>ATP</name>
        <dbReference type="ChEBI" id="CHEBI:30616"/>
    </ligand>
</feature>
<gene>
    <name evidence="12" type="ORF">FHR99_002096</name>
</gene>
<dbReference type="EC" id="6.3.5.4" evidence="3"/>
<keyword evidence="13" id="KW-1185">Reference proteome</keyword>
<comment type="pathway">
    <text evidence="1">Amino-acid biosynthesis; L-asparagine biosynthesis; L-asparagine from L-aspartate (L-Gln route): step 1/1.</text>
</comment>
<evidence type="ECO:0000256" key="3">
    <source>
        <dbReference type="ARBA" id="ARBA00012737"/>
    </source>
</evidence>
<dbReference type="Gene3D" id="3.40.50.620">
    <property type="entry name" value="HUPs"/>
    <property type="match status" value="1"/>
</dbReference>
<evidence type="ECO:0000256" key="7">
    <source>
        <dbReference type="ARBA" id="ARBA00048741"/>
    </source>
</evidence>
<evidence type="ECO:0000256" key="4">
    <source>
        <dbReference type="ARBA" id="ARBA00022741"/>
    </source>
</evidence>
<dbReference type="PIRSF" id="PIRSF001589">
    <property type="entry name" value="Asn_synthetase_glu-h"/>
    <property type="match status" value="1"/>
</dbReference>
<dbReference type="GO" id="GO:0006529">
    <property type="term" value="P:asparagine biosynthetic process"/>
    <property type="evidence" value="ECO:0007669"/>
    <property type="project" value="UniProtKB-KW"/>
</dbReference>
<dbReference type="GO" id="GO:0005829">
    <property type="term" value="C:cytosol"/>
    <property type="evidence" value="ECO:0007669"/>
    <property type="project" value="TreeGrafter"/>
</dbReference>
<dbReference type="EMBL" id="JACHWY010000002">
    <property type="protein sequence ID" value="MBB3047830.1"/>
    <property type="molecule type" value="Genomic_DNA"/>
</dbReference>
<evidence type="ECO:0000313" key="13">
    <source>
        <dbReference type="Proteomes" id="UP000537130"/>
    </source>
</evidence>
<dbReference type="Proteomes" id="UP000537130">
    <property type="component" value="Unassembled WGS sequence"/>
</dbReference>
<dbReference type="GO" id="GO:0005524">
    <property type="term" value="F:ATP binding"/>
    <property type="evidence" value="ECO:0007669"/>
    <property type="project" value="UniProtKB-KW"/>
</dbReference>
<keyword evidence="12" id="KW-0436">Ligase</keyword>
<dbReference type="InterPro" id="IPR014729">
    <property type="entry name" value="Rossmann-like_a/b/a_fold"/>
</dbReference>
<accession>A0A7W4W5J0</accession>
<dbReference type="Gene3D" id="3.60.20.10">
    <property type="entry name" value="Glutamine Phosphoribosylpyrophosphate, subunit 1, domain 1"/>
    <property type="match status" value="1"/>
</dbReference>
<name>A0A7W4W5J0_9GAMM</name>
<feature type="active site" description="For GATase activity" evidence="8">
    <location>
        <position position="2"/>
    </location>
</feature>
<dbReference type="NCBIfam" id="TIGR01536">
    <property type="entry name" value="asn_synth_AEB"/>
    <property type="match status" value="1"/>
</dbReference>